<dbReference type="GO" id="GO:0004350">
    <property type="term" value="F:glutamate-5-semialdehyde dehydrogenase activity"/>
    <property type="evidence" value="ECO:0007669"/>
    <property type="project" value="UniProtKB-UniRule"/>
</dbReference>
<dbReference type="Gene3D" id="3.40.309.10">
    <property type="entry name" value="Aldehyde Dehydrogenase, Chain A, domain 2"/>
    <property type="match status" value="1"/>
</dbReference>
<evidence type="ECO:0000256" key="1">
    <source>
        <dbReference type="ARBA" id="ARBA00004985"/>
    </source>
</evidence>
<dbReference type="RefSeq" id="WP_184133680.1">
    <property type="nucleotide sequence ID" value="NZ_JACHKT010000011.1"/>
</dbReference>
<comment type="similarity">
    <text evidence="7">Belongs to the gamma-glutamyl phosphate reductase family.</text>
</comment>
<dbReference type="PROSITE" id="PS01223">
    <property type="entry name" value="PROA"/>
    <property type="match status" value="1"/>
</dbReference>
<reference evidence="9 10" key="1">
    <citation type="submission" date="2020-08" db="EMBL/GenBank/DDBJ databases">
        <title>Functional genomics of gut bacteria from endangered species of beetles.</title>
        <authorList>
            <person name="Carlos-Shanley C."/>
        </authorList>
    </citation>
    <scope>NUCLEOTIDE SEQUENCE [LARGE SCALE GENOMIC DNA]</scope>
    <source>
        <strain evidence="9 10">S00070</strain>
    </source>
</reference>
<dbReference type="CDD" id="cd07079">
    <property type="entry name" value="ALDH_F18-19_ProA-GPR"/>
    <property type="match status" value="1"/>
</dbReference>
<dbReference type="HAMAP" id="MF_00412">
    <property type="entry name" value="ProA"/>
    <property type="match status" value="1"/>
</dbReference>
<evidence type="ECO:0000313" key="9">
    <source>
        <dbReference type="EMBL" id="MBB6003298.1"/>
    </source>
</evidence>
<evidence type="ECO:0000256" key="6">
    <source>
        <dbReference type="ARBA" id="ARBA00049024"/>
    </source>
</evidence>
<feature type="domain" description="Aldehyde dehydrogenase" evidence="8">
    <location>
        <begin position="16"/>
        <end position="289"/>
    </location>
</feature>
<evidence type="ECO:0000256" key="3">
    <source>
        <dbReference type="ARBA" id="ARBA00022650"/>
    </source>
</evidence>
<dbReference type="InterPro" id="IPR012134">
    <property type="entry name" value="Glu-5-SA_DH"/>
</dbReference>
<evidence type="ECO:0000256" key="2">
    <source>
        <dbReference type="ARBA" id="ARBA00022605"/>
    </source>
</evidence>
<keyword evidence="2 7" id="KW-0028">Amino-acid biosynthesis</keyword>
<dbReference type="InterPro" id="IPR020593">
    <property type="entry name" value="G-glutamylP_reductase_CS"/>
</dbReference>
<dbReference type="NCBIfam" id="NF001221">
    <property type="entry name" value="PRK00197.1"/>
    <property type="match status" value="1"/>
</dbReference>
<dbReference type="EMBL" id="JACHKT010000011">
    <property type="protein sequence ID" value="MBB6003298.1"/>
    <property type="molecule type" value="Genomic_DNA"/>
</dbReference>
<dbReference type="EC" id="1.2.1.41" evidence="7"/>
<dbReference type="UniPathway" id="UPA00098">
    <property type="reaction ID" value="UER00360"/>
</dbReference>
<sequence>MELETLTLPKTIIPLLEQTQAASAEMRRLTDEKKKAILNRLAVVLVENKTQIIAENLKDLVRMDLSDPKYDRLVLNESRIDALAESIQEIAVLPDPTGATLLEKTLDNGLKIKKIAVPMGVIGVIYEARPNVTVDVTALCIRSGNAVVLRGGSDAFDTNSYLVNLIHQVLQEFGINTACITLLPTDRELVKELLTATRFVDLIIPRGSASLIQFVRTHSLVPTIETGAGVCHTYVETSADLQKAKAIVANAKISRPSVCNSLETIIVDEAVADTFLPLIIEDFAKAQVEIFADEISFEVLSKHQYPYLQKAQESDFGKEFTDFKCSIKTVKNTDEALEHIRKHSTRHSEAIITTNDELAEKFITEVDAAAVYTNASTRFTDGGQFGLGAEIGISTQKLHARGPFALEKLVTEKWLITGDGQIR</sequence>
<dbReference type="FunFam" id="3.40.309.10:FF:000006">
    <property type="entry name" value="Gamma-glutamyl phosphate reductase"/>
    <property type="match status" value="1"/>
</dbReference>
<dbReference type="GO" id="GO:0055129">
    <property type="term" value="P:L-proline biosynthetic process"/>
    <property type="evidence" value="ECO:0007669"/>
    <property type="project" value="UniProtKB-UniRule"/>
</dbReference>
<dbReference type="InterPro" id="IPR016161">
    <property type="entry name" value="Ald_DH/histidinol_DH"/>
</dbReference>
<dbReference type="Gene3D" id="3.40.605.10">
    <property type="entry name" value="Aldehyde Dehydrogenase, Chain A, domain 1"/>
    <property type="match status" value="1"/>
</dbReference>
<comment type="pathway">
    <text evidence="1 7">Amino-acid biosynthesis; L-proline biosynthesis; L-glutamate 5-semialdehyde from L-glutamate: step 2/2.</text>
</comment>
<evidence type="ECO:0000259" key="8">
    <source>
        <dbReference type="Pfam" id="PF00171"/>
    </source>
</evidence>
<dbReference type="GO" id="GO:0050661">
    <property type="term" value="F:NADP binding"/>
    <property type="evidence" value="ECO:0007669"/>
    <property type="project" value="InterPro"/>
</dbReference>
<keyword evidence="4 7" id="KW-0521">NADP</keyword>
<dbReference type="SUPFAM" id="SSF53720">
    <property type="entry name" value="ALDH-like"/>
    <property type="match status" value="1"/>
</dbReference>
<comment type="function">
    <text evidence="7">Catalyzes the NADPH-dependent reduction of L-glutamate 5-phosphate into L-glutamate 5-semialdehyde and phosphate. The product spontaneously undergoes cyclization to form 1-pyrroline-5-carboxylate.</text>
</comment>
<evidence type="ECO:0000256" key="5">
    <source>
        <dbReference type="ARBA" id="ARBA00023002"/>
    </source>
</evidence>
<keyword evidence="3 7" id="KW-0641">Proline biosynthesis</keyword>
<organism evidence="9 10">
    <name type="scientific">Arcicella rosea</name>
    <dbReference type="NCBI Taxonomy" id="502909"/>
    <lineage>
        <taxon>Bacteria</taxon>
        <taxon>Pseudomonadati</taxon>
        <taxon>Bacteroidota</taxon>
        <taxon>Cytophagia</taxon>
        <taxon>Cytophagales</taxon>
        <taxon>Flectobacillaceae</taxon>
        <taxon>Arcicella</taxon>
    </lineage>
</organism>
<dbReference type="PANTHER" id="PTHR11063:SF8">
    <property type="entry name" value="DELTA-1-PYRROLINE-5-CARBOXYLATE SYNTHASE"/>
    <property type="match status" value="1"/>
</dbReference>
<dbReference type="PANTHER" id="PTHR11063">
    <property type="entry name" value="GLUTAMATE SEMIALDEHYDE DEHYDROGENASE"/>
    <property type="match status" value="1"/>
</dbReference>
<dbReference type="AlphaFoldDB" id="A0A841ERJ4"/>
<dbReference type="InterPro" id="IPR016163">
    <property type="entry name" value="Ald_DH_C"/>
</dbReference>
<comment type="catalytic activity">
    <reaction evidence="6 7">
        <text>L-glutamate 5-semialdehyde + phosphate + NADP(+) = L-glutamyl 5-phosphate + NADPH + H(+)</text>
        <dbReference type="Rhea" id="RHEA:19541"/>
        <dbReference type="ChEBI" id="CHEBI:15378"/>
        <dbReference type="ChEBI" id="CHEBI:43474"/>
        <dbReference type="ChEBI" id="CHEBI:57783"/>
        <dbReference type="ChEBI" id="CHEBI:58066"/>
        <dbReference type="ChEBI" id="CHEBI:58274"/>
        <dbReference type="ChEBI" id="CHEBI:58349"/>
        <dbReference type="EC" id="1.2.1.41"/>
    </reaction>
</comment>
<proteinExistence type="inferred from homology"/>
<dbReference type="InterPro" id="IPR015590">
    <property type="entry name" value="Aldehyde_DH_dom"/>
</dbReference>
<dbReference type="Proteomes" id="UP000524404">
    <property type="component" value="Unassembled WGS sequence"/>
</dbReference>
<keyword evidence="10" id="KW-1185">Reference proteome</keyword>
<dbReference type="Pfam" id="PF00171">
    <property type="entry name" value="Aldedh"/>
    <property type="match status" value="1"/>
</dbReference>
<comment type="subcellular location">
    <subcellularLocation>
        <location evidence="7">Cytoplasm</location>
    </subcellularLocation>
</comment>
<dbReference type="PIRSF" id="PIRSF000151">
    <property type="entry name" value="GPR"/>
    <property type="match status" value="1"/>
</dbReference>
<evidence type="ECO:0000256" key="7">
    <source>
        <dbReference type="HAMAP-Rule" id="MF_00412"/>
    </source>
</evidence>
<name>A0A841ERJ4_9BACT</name>
<keyword evidence="5 7" id="KW-0560">Oxidoreductase</keyword>
<dbReference type="InterPro" id="IPR016162">
    <property type="entry name" value="Ald_DH_N"/>
</dbReference>
<protein>
    <recommendedName>
        <fullName evidence="7">Gamma-glutamyl phosphate reductase</fullName>
        <shortName evidence="7">GPR</shortName>
        <ecNumber evidence="7">1.2.1.41</ecNumber>
    </recommendedName>
    <alternativeName>
        <fullName evidence="7">Glutamate-5-semialdehyde dehydrogenase</fullName>
    </alternativeName>
    <alternativeName>
        <fullName evidence="7">Glutamyl-gamma-semialdehyde dehydrogenase</fullName>
        <shortName evidence="7">GSA dehydrogenase</shortName>
    </alternativeName>
</protein>
<dbReference type="GO" id="GO:0005737">
    <property type="term" value="C:cytoplasm"/>
    <property type="evidence" value="ECO:0007669"/>
    <property type="project" value="UniProtKB-SubCell"/>
</dbReference>
<comment type="caution">
    <text evidence="9">The sequence shown here is derived from an EMBL/GenBank/DDBJ whole genome shotgun (WGS) entry which is preliminary data.</text>
</comment>
<gene>
    <name evidence="7" type="primary">proA</name>
    <name evidence="9" type="ORF">HNP25_001951</name>
</gene>
<dbReference type="NCBIfam" id="TIGR00407">
    <property type="entry name" value="proA"/>
    <property type="match status" value="1"/>
</dbReference>
<evidence type="ECO:0000313" key="10">
    <source>
        <dbReference type="Proteomes" id="UP000524404"/>
    </source>
</evidence>
<accession>A0A841ERJ4</accession>
<dbReference type="InterPro" id="IPR000965">
    <property type="entry name" value="GPR_dom"/>
</dbReference>
<evidence type="ECO:0000256" key="4">
    <source>
        <dbReference type="ARBA" id="ARBA00022857"/>
    </source>
</evidence>
<keyword evidence="7" id="KW-0963">Cytoplasm</keyword>